<dbReference type="Gene3D" id="3.40.50.620">
    <property type="entry name" value="HUPs"/>
    <property type="match status" value="1"/>
</dbReference>
<evidence type="ECO:0000313" key="3">
    <source>
        <dbReference type="Proteomes" id="UP000294650"/>
    </source>
</evidence>
<reference evidence="2 3" key="1">
    <citation type="submission" date="2019-03" db="EMBL/GenBank/DDBJ databases">
        <title>Genomic Encyclopedia of Type Strains, Phase IV (KMG-IV): sequencing the most valuable type-strain genomes for metagenomic binning, comparative biology and taxonomic classification.</title>
        <authorList>
            <person name="Goeker M."/>
        </authorList>
    </citation>
    <scope>NUCLEOTIDE SEQUENCE [LARGE SCALE GENOMIC DNA]</scope>
    <source>
        <strain evidence="2 3">DSM 25894</strain>
    </source>
</reference>
<dbReference type="InterPro" id="IPR014729">
    <property type="entry name" value="Rossmann-like_a/b/a_fold"/>
</dbReference>
<protein>
    <submittedName>
        <fullName evidence="2">Uncharacterized protein (TIGR00290 family)</fullName>
    </submittedName>
</protein>
<dbReference type="Gene3D" id="3.90.1490.10">
    <property type="entry name" value="putative n-type atp pyrophosphatase, domain 2"/>
    <property type="match status" value="1"/>
</dbReference>
<accession>A0A4R3MWW0</accession>
<dbReference type="Pfam" id="PF01902">
    <property type="entry name" value="Diphthami_syn_2"/>
    <property type="match status" value="1"/>
</dbReference>
<dbReference type="CDD" id="cd01994">
    <property type="entry name" value="AANH_PF0828-like"/>
    <property type="match status" value="1"/>
</dbReference>
<keyword evidence="3" id="KW-1185">Reference proteome</keyword>
<dbReference type="NCBIfam" id="TIGR00290">
    <property type="entry name" value="MJ0570_dom"/>
    <property type="match status" value="1"/>
</dbReference>
<dbReference type="EMBL" id="SMAN01000015">
    <property type="protein sequence ID" value="TCT19981.1"/>
    <property type="molecule type" value="Genomic_DNA"/>
</dbReference>
<dbReference type="SUPFAM" id="SSF52402">
    <property type="entry name" value="Adenine nucleotide alpha hydrolases-like"/>
    <property type="match status" value="1"/>
</dbReference>
<evidence type="ECO:0000259" key="1">
    <source>
        <dbReference type="Pfam" id="PF01902"/>
    </source>
</evidence>
<comment type="caution">
    <text evidence="2">The sequence shown here is derived from an EMBL/GenBank/DDBJ whole genome shotgun (WGS) entry which is preliminary data.</text>
</comment>
<name>A0A4R3MWW0_9BACI</name>
<organism evidence="2 3">
    <name type="scientific">Melghiribacillus thermohalophilus</name>
    <dbReference type="NCBI Taxonomy" id="1324956"/>
    <lineage>
        <taxon>Bacteria</taxon>
        <taxon>Bacillati</taxon>
        <taxon>Bacillota</taxon>
        <taxon>Bacilli</taxon>
        <taxon>Bacillales</taxon>
        <taxon>Bacillaceae</taxon>
        <taxon>Melghiribacillus</taxon>
    </lineage>
</organism>
<gene>
    <name evidence="2" type="ORF">EDD68_11531</name>
</gene>
<dbReference type="InterPro" id="IPR002761">
    <property type="entry name" value="Diphthami_syn_dom"/>
</dbReference>
<proteinExistence type="predicted"/>
<dbReference type="AlphaFoldDB" id="A0A4R3MWW0"/>
<feature type="domain" description="Diphthamide synthase" evidence="1">
    <location>
        <begin position="2"/>
        <end position="205"/>
    </location>
</feature>
<evidence type="ECO:0000313" key="2">
    <source>
        <dbReference type="EMBL" id="TCT19981.1"/>
    </source>
</evidence>
<dbReference type="Proteomes" id="UP000294650">
    <property type="component" value="Unassembled WGS sequence"/>
</dbReference>
<sequence length="207" mass="23916">MLALHKVMNSGIYEIESLFTTVNKDNRRTAIHGVREEILDDQASSLGLPLRKVPIPDNCTNEEYEQIMEREMRRVKQAGVEYVVFGDIFLEDVRKYREKNLSSTGIVPLFPLWGESTRDMMNQFLSLGYQTIITAVDHHKLSEKFLGKVIDQDILKTFPKNVDICGENGEYHTLVVDGPLFKEPVRVKTVNRMVEGEYYIYQDVKLL</sequence>